<evidence type="ECO:0000313" key="4">
    <source>
        <dbReference type="EMBL" id="KUK46646.1"/>
    </source>
</evidence>
<dbReference type="AlphaFoldDB" id="A0A117LGZ6"/>
<evidence type="ECO:0000256" key="2">
    <source>
        <dbReference type="RuleBase" id="RU003749"/>
    </source>
</evidence>
<dbReference type="Pfam" id="PF01740">
    <property type="entry name" value="STAS"/>
    <property type="match status" value="1"/>
</dbReference>
<dbReference type="InterPro" id="IPR002645">
    <property type="entry name" value="STAS_dom"/>
</dbReference>
<comment type="similarity">
    <text evidence="1 2">Belongs to the anti-sigma-factor antagonist family.</text>
</comment>
<dbReference type="PROSITE" id="PS50801">
    <property type="entry name" value="STAS"/>
    <property type="match status" value="1"/>
</dbReference>
<organism evidence="4 5">
    <name type="scientific">Anaerolinea thermophila</name>
    <dbReference type="NCBI Taxonomy" id="167964"/>
    <lineage>
        <taxon>Bacteria</taxon>
        <taxon>Bacillati</taxon>
        <taxon>Chloroflexota</taxon>
        <taxon>Anaerolineae</taxon>
        <taxon>Anaerolineales</taxon>
        <taxon>Anaerolineaceae</taxon>
        <taxon>Anaerolinea</taxon>
    </lineage>
</organism>
<protein>
    <recommendedName>
        <fullName evidence="2">Anti-sigma factor antagonist</fullName>
    </recommendedName>
</protein>
<dbReference type="Gene3D" id="3.30.750.24">
    <property type="entry name" value="STAS domain"/>
    <property type="match status" value="1"/>
</dbReference>
<evidence type="ECO:0000313" key="5">
    <source>
        <dbReference type="Proteomes" id="UP000064249"/>
    </source>
</evidence>
<dbReference type="NCBIfam" id="TIGR00377">
    <property type="entry name" value="ant_ant_sig"/>
    <property type="match status" value="1"/>
</dbReference>
<dbReference type="InterPro" id="IPR003658">
    <property type="entry name" value="Anti-sigma_ant"/>
</dbReference>
<proteinExistence type="inferred from homology"/>
<accession>A0A117LGZ6</accession>
<name>A0A117LGZ6_9CHLR</name>
<sequence>MEIKTTPLKRCILLEVDGRIDSSTAPQLADTFDEITEGGEFHIVFDMSKVEFISSAGLWVMVTAQKKCKRFNRGELYLASVPKRIYDALDLAGFIPYYKVFDSATEAVGSF</sequence>
<dbReference type="InterPro" id="IPR036513">
    <property type="entry name" value="STAS_dom_sf"/>
</dbReference>
<dbReference type="CDD" id="cd07043">
    <property type="entry name" value="STAS_anti-anti-sigma_factors"/>
    <property type="match status" value="1"/>
</dbReference>
<dbReference type="Proteomes" id="UP000064249">
    <property type="component" value="Unassembled WGS sequence"/>
</dbReference>
<dbReference type="PANTHER" id="PTHR33495:SF2">
    <property type="entry name" value="ANTI-SIGMA FACTOR ANTAGONIST TM_1081-RELATED"/>
    <property type="match status" value="1"/>
</dbReference>
<evidence type="ECO:0000256" key="1">
    <source>
        <dbReference type="ARBA" id="ARBA00009013"/>
    </source>
</evidence>
<gene>
    <name evidence="4" type="ORF">XD73_0498</name>
</gene>
<reference evidence="4 5" key="1">
    <citation type="journal article" date="2015" name="MBio">
        <title>Genome-Resolved Metagenomic Analysis Reveals Roles for Candidate Phyla and Other Microbial Community Members in Biogeochemical Transformations in Oil Reservoirs.</title>
        <authorList>
            <person name="Hu P."/>
            <person name="Tom L."/>
            <person name="Singh A."/>
            <person name="Thomas B.C."/>
            <person name="Baker B.J."/>
            <person name="Piceno Y.M."/>
            <person name="Andersen G.L."/>
            <person name="Banfield J.F."/>
        </authorList>
    </citation>
    <scope>NUCLEOTIDE SEQUENCE [LARGE SCALE GENOMIC DNA]</scope>
    <source>
        <strain evidence="4">46_16</strain>
    </source>
</reference>
<evidence type="ECO:0000259" key="3">
    <source>
        <dbReference type="PROSITE" id="PS50801"/>
    </source>
</evidence>
<dbReference type="SUPFAM" id="SSF52091">
    <property type="entry name" value="SpoIIaa-like"/>
    <property type="match status" value="1"/>
</dbReference>
<dbReference type="EMBL" id="LGFU01000015">
    <property type="protein sequence ID" value="KUK46646.1"/>
    <property type="molecule type" value="Genomic_DNA"/>
</dbReference>
<comment type="caution">
    <text evidence="4">The sequence shown here is derived from an EMBL/GenBank/DDBJ whole genome shotgun (WGS) entry which is preliminary data.</text>
</comment>
<dbReference type="PANTHER" id="PTHR33495">
    <property type="entry name" value="ANTI-SIGMA FACTOR ANTAGONIST TM_1081-RELATED-RELATED"/>
    <property type="match status" value="1"/>
</dbReference>
<dbReference type="GO" id="GO:0043856">
    <property type="term" value="F:anti-sigma factor antagonist activity"/>
    <property type="evidence" value="ECO:0007669"/>
    <property type="project" value="InterPro"/>
</dbReference>
<feature type="domain" description="STAS" evidence="3">
    <location>
        <begin position="1"/>
        <end position="111"/>
    </location>
</feature>